<evidence type="ECO:0000313" key="3">
    <source>
        <dbReference type="Proteomes" id="UP001156141"/>
    </source>
</evidence>
<evidence type="ECO:0000259" key="1">
    <source>
        <dbReference type="PROSITE" id="PS50093"/>
    </source>
</evidence>
<accession>A0ABS9RG91</accession>
<dbReference type="CDD" id="cd00146">
    <property type="entry name" value="PKD"/>
    <property type="match status" value="2"/>
</dbReference>
<dbReference type="Gene3D" id="2.60.40.10">
    <property type="entry name" value="Immunoglobulins"/>
    <property type="match status" value="2"/>
</dbReference>
<dbReference type="SMART" id="SM00089">
    <property type="entry name" value="PKD"/>
    <property type="match status" value="2"/>
</dbReference>
<dbReference type="SUPFAM" id="SSF49299">
    <property type="entry name" value="PKD domain"/>
    <property type="match status" value="2"/>
</dbReference>
<dbReference type="Pfam" id="PF00801">
    <property type="entry name" value="PKD"/>
    <property type="match status" value="1"/>
</dbReference>
<protein>
    <submittedName>
        <fullName evidence="2">T9SS type B sorting domain-containing protein</fullName>
    </submittedName>
</protein>
<dbReference type="InterPro" id="IPR022409">
    <property type="entry name" value="PKD/Chitinase_dom"/>
</dbReference>
<dbReference type="InterPro" id="IPR026341">
    <property type="entry name" value="T9SS_type_B"/>
</dbReference>
<dbReference type="InterPro" id="IPR000601">
    <property type="entry name" value="PKD_dom"/>
</dbReference>
<feature type="domain" description="PKD" evidence="1">
    <location>
        <begin position="235"/>
        <end position="284"/>
    </location>
</feature>
<sequence>MRFFLSFIILLLGVNLSLFSQIKLTHNVGDNLVRSYVGSCEETEHLARTFTLLDFGVNPDEEFIIDQGEIGLYMSVADNSNLSFNIYEIDFDFPNSFDESKLIGSSQVELAPPAWSGNKVIFTINFETPVIVPAGVERILVEVKKEASPGGIGVSAVQLAGTEEGNDFSWYKGCLGTRSYIKSTDFGSGRPPSNLFINVTGVPRKTKEIPFSVENLCFGDTAKFILEETVDSIHWDFGDPISGANNTSTDLESTHVFSEAGTYEVSVIASLGGNTVTEVTTITIYEQPIASKPNDIGLCTLYDDNSFDLYGHNKYVLNGLDSNVFGVHYYEGIENYNNGIKINAPEAYTNALGFFTQEIIAEVYNKQNPECNDITKFNIGVYKTPQLELPNNISNLTQCDNSDSGSDTDGIVVFDLTEKEQYLLLNGIDSEVHYNYYTDEDLKQPIASPNTFVNSQSSQTIYVECVSNLNSECKAITSFIVEVLKLPSVTPIVELKQCDDDLDGLYSAFNLNEVINEITTNADEEKVSFFESELKAENDQDPITNLTTYSNNTPSLDVVWARVENKNGCFRVSKVNLIVTTTKIPLDFKREFYTCDDDFDGISNFSFETVHDEIASLFPAGQELIITYYQNEPDALAEVNKIENITDYSNIGYPYTQDIYVRVDSRLNNDCLGLGAHITLHVEANPVANPVTITRECDDDFDGKYPFDVSEVELTVLGSQSLSDVSIFYYDENDNPLPSPLPNPFLTSSQIIKVVVENNNIADGSCFDETTLEFIVDKKPVANMVSDLISCDDGINDSDGLHDFDTSLIESSVLNGQTGMEVHYYNSLGIELPSPLPNPFRSNTQTVTVKVVNPLNSNCIASTDIQFIVNPLPDFTIENSQIVCSSDPTFTIVLDPLESNANEIFNYEWVYEDGTVLSNAPTLTVSTPGTYFITLTKTDGTGCSRTRDVFVNASELANIIPEDIVIEDVSNNNKVIINTNNLGQGEYEYALDDEFSSFQDSPIFENVSSGIHTVYVRDKKGCGTASIEVSVIGFLRYFTPNGDGINDTWYIPGVNDQFQIQSDIFIYNRYGKLLKQLNPSSNGWDGTFKGEMLPTDDYWFSVILEDGRVFKGHFALKR</sequence>
<dbReference type="EMBL" id="JAKVQD010000001">
    <property type="protein sequence ID" value="MCH4551968.1"/>
    <property type="molecule type" value="Genomic_DNA"/>
</dbReference>
<feature type="domain" description="PKD" evidence="1">
    <location>
        <begin position="898"/>
        <end position="951"/>
    </location>
</feature>
<dbReference type="PROSITE" id="PS50093">
    <property type="entry name" value="PKD"/>
    <property type="match status" value="2"/>
</dbReference>
<organism evidence="2 3">
    <name type="scientific">Aestuariibaculum lutulentum</name>
    <dbReference type="NCBI Taxonomy" id="2920935"/>
    <lineage>
        <taxon>Bacteria</taxon>
        <taxon>Pseudomonadati</taxon>
        <taxon>Bacteroidota</taxon>
        <taxon>Flavobacteriia</taxon>
        <taxon>Flavobacteriales</taxon>
        <taxon>Flavobacteriaceae</taxon>
    </lineage>
</organism>
<proteinExistence type="predicted"/>
<name>A0ABS9RG91_9FLAO</name>
<comment type="caution">
    <text evidence="2">The sequence shown here is derived from an EMBL/GenBank/DDBJ whole genome shotgun (WGS) entry which is preliminary data.</text>
</comment>
<dbReference type="Proteomes" id="UP001156141">
    <property type="component" value="Unassembled WGS sequence"/>
</dbReference>
<dbReference type="NCBIfam" id="TIGR04131">
    <property type="entry name" value="Bac_Flav_CTERM"/>
    <property type="match status" value="1"/>
</dbReference>
<dbReference type="InterPro" id="IPR035986">
    <property type="entry name" value="PKD_dom_sf"/>
</dbReference>
<keyword evidence="3" id="KW-1185">Reference proteome</keyword>
<evidence type="ECO:0000313" key="2">
    <source>
        <dbReference type="EMBL" id="MCH4551968.1"/>
    </source>
</evidence>
<dbReference type="Pfam" id="PF13585">
    <property type="entry name" value="CHU_C"/>
    <property type="match status" value="1"/>
</dbReference>
<dbReference type="InterPro" id="IPR013783">
    <property type="entry name" value="Ig-like_fold"/>
</dbReference>
<dbReference type="RefSeq" id="WP_240572289.1">
    <property type="nucleotide sequence ID" value="NZ_CP136709.1"/>
</dbReference>
<reference evidence="2" key="1">
    <citation type="submission" date="2022-02" db="EMBL/GenBank/DDBJ databases">
        <title>Aestuariibaculum sp., a marine bacterium isolated from sediment in Guangxi.</title>
        <authorList>
            <person name="Ying J."/>
        </authorList>
    </citation>
    <scope>NUCLEOTIDE SEQUENCE</scope>
    <source>
        <strain evidence="2">L182</strain>
    </source>
</reference>
<gene>
    <name evidence="2" type="ORF">MKW35_04995</name>
</gene>